<dbReference type="RefSeq" id="WP_136402652.1">
    <property type="nucleotide sequence ID" value="NZ_SSNZ01000002.1"/>
</dbReference>
<keyword evidence="3 5" id="KW-0808">Transferase</keyword>
<protein>
    <submittedName>
        <fullName evidence="5">Class I SAM-dependent methyltransferase</fullName>
    </submittedName>
</protein>
<evidence type="ECO:0000256" key="1">
    <source>
        <dbReference type="ARBA" id="ARBA00008361"/>
    </source>
</evidence>
<keyword evidence="6" id="KW-1185">Reference proteome</keyword>
<dbReference type="InterPro" id="IPR013216">
    <property type="entry name" value="Methyltransf_11"/>
</dbReference>
<dbReference type="EMBL" id="SSNZ01000002">
    <property type="protein sequence ID" value="THF51668.1"/>
    <property type="molecule type" value="Genomic_DNA"/>
</dbReference>
<comment type="caution">
    <text evidence="5">The sequence shown here is derived from an EMBL/GenBank/DDBJ whole genome shotgun (WGS) entry which is preliminary data.</text>
</comment>
<gene>
    <name evidence="5" type="ORF">E6C50_07865</name>
</gene>
<dbReference type="Pfam" id="PF08241">
    <property type="entry name" value="Methyltransf_11"/>
    <property type="match status" value="1"/>
</dbReference>
<organism evidence="5 6">
    <name type="scientific">Flavobacterium supellecticarium</name>
    <dbReference type="NCBI Taxonomy" id="2565924"/>
    <lineage>
        <taxon>Bacteria</taxon>
        <taxon>Pseudomonadati</taxon>
        <taxon>Bacteroidota</taxon>
        <taxon>Flavobacteriia</taxon>
        <taxon>Flavobacteriales</taxon>
        <taxon>Flavobacteriaceae</taxon>
        <taxon>Flavobacterium</taxon>
    </lineage>
</organism>
<dbReference type="InterPro" id="IPR051052">
    <property type="entry name" value="Diverse_substrate_MTase"/>
</dbReference>
<evidence type="ECO:0000256" key="2">
    <source>
        <dbReference type="ARBA" id="ARBA00022603"/>
    </source>
</evidence>
<feature type="domain" description="Methyltransferase type 11" evidence="4">
    <location>
        <begin position="38"/>
        <end position="127"/>
    </location>
</feature>
<evidence type="ECO:0000313" key="5">
    <source>
        <dbReference type="EMBL" id="THF51668.1"/>
    </source>
</evidence>
<dbReference type="PANTHER" id="PTHR44942">
    <property type="entry name" value="METHYLTRANSF_11 DOMAIN-CONTAINING PROTEIN"/>
    <property type="match status" value="1"/>
</dbReference>
<dbReference type="CDD" id="cd02440">
    <property type="entry name" value="AdoMet_MTases"/>
    <property type="match status" value="1"/>
</dbReference>
<name>A0A4S4A0A4_9FLAO</name>
<proteinExistence type="inferred from homology"/>
<evidence type="ECO:0000313" key="6">
    <source>
        <dbReference type="Proteomes" id="UP000307507"/>
    </source>
</evidence>
<evidence type="ECO:0000259" key="4">
    <source>
        <dbReference type="Pfam" id="PF08241"/>
    </source>
</evidence>
<dbReference type="GO" id="GO:0032259">
    <property type="term" value="P:methylation"/>
    <property type="evidence" value="ECO:0007669"/>
    <property type="project" value="UniProtKB-KW"/>
</dbReference>
<dbReference type="PANTHER" id="PTHR44942:SF4">
    <property type="entry name" value="METHYLTRANSFERASE TYPE 11 DOMAIN-CONTAINING PROTEIN"/>
    <property type="match status" value="1"/>
</dbReference>
<dbReference type="SUPFAM" id="SSF53335">
    <property type="entry name" value="S-adenosyl-L-methionine-dependent methyltransferases"/>
    <property type="match status" value="1"/>
</dbReference>
<reference evidence="5 6" key="1">
    <citation type="submission" date="2019-04" db="EMBL/GenBank/DDBJ databases">
        <title>Flavobacterium sp. nov. isolated from construction timber.</title>
        <authorList>
            <person name="Lin S.-Y."/>
            <person name="Chang C.-T."/>
            <person name="Young C.-C."/>
        </authorList>
    </citation>
    <scope>NUCLEOTIDE SEQUENCE [LARGE SCALE GENOMIC DNA]</scope>
    <source>
        <strain evidence="5 6">CC-CTC003</strain>
    </source>
</reference>
<evidence type="ECO:0000256" key="3">
    <source>
        <dbReference type="ARBA" id="ARBA00022679"/>
    </source>
</evidence>
<keyword evidence="2 5" id="KW-0489">Methyltransferase</keyword>
<dbReference type="GO" id="GO:0008757">
    <property type="term" value="F:S-adenosylmethionine-dependent methyltransferase activity"/>
    <property type="evidence" value="ECO:0007669"/>
    <property type="project" value="InterPro"/>
</dbReference>
<comment type="similarity">
    <text evidence="1">Belongs to the methyltransferase superfamily.</text>
</comment>
<dbReference type="Gene3D" id="3.40.50.150">
    <property type="entry name" value="Vaccinia Virus protein VP39"/>
    <property type="match status" value="1"/>
</dbReference>
<dbReference type="OrthoDB" id="9797252at2"/>
<sequence>MKDNFSKIASEYAVFRPGYPQEIIDYIVALAPRTEQALDMATGNGQLARKLALYFDQVYATDISAQQIENAEKAANITYSLQPSEKTDFTDKQFDLIAVAQAIHWFDFNTFNKEIYRILKNDGIFVVLGYGLLKTNPKTDVIIKKLYKEILGDYWDKERRYIDENYKTIPFPYEEIKTRSFENHYEWDYEQLLGYLGTWSAVQHYKKQNQTDPLELIRKELKTSWKESDKKVTFPLLLRIGKLQKTL</sequence>
<dbReference type="Proteomes" id="UP000307507">
    <property type="component" value="Unassembled WGS sequence"/>
</dbReference>
<dbReference type="InterPro" id="IPR029063">
    <property type="entry name" value="SAM-dependent_MTases_sf"/>
</dbReference>
<dbReference type="AlphaFoldDB" id="A0A4S4A0A4"/>
<accession>A0A4S4A0A4</accession>